<name>A0A8X6Y7X3_9ARAC</name>
<gene>
    <name evidence="1" type="primary">NCL1_27094</name>
    <name evidence="1" type="ORF">TNIN_418061</name>
</gene>
<evidence type="ECO:0000313" key="2">
    <source>
        <dbReference type="Proteomes" id="UP000886998"/>
    </source>
</evidence>
<keyword evidence="2" id="KW-1185">Reference proteome</keyword>
<evidence type="ECO:0000313" key="1">
    <source>
        <dbReference type="EMBL" id="GFY67197.1"/>
    </source>
</evidence>
<comment type="caution">
    <text evidence="1">The sequence shown here is derived from an EMBL/GenBank/DDBJ whole genome shotgun (WGS) entry which is preliminary data.</text>
</comment>
<dbReference type="OrthoDB" id="6473409at2759"/>
<dbReference type="AlphaFoldDB" id="A0A8X6Y7X3"/>
<protein>
    <submittedName>
        <fullName evidence="1">Uncharacterized protein</fullName>
    </submittedName>
</protein>
<dbReference type="EMBL" id="BMAV01016449">
    <property type="protein sequence ID" value="GFY67197.1"/>
    <property type="molecule type" value="Genomic_DNA"/>
</dbReference>
<sequence length="197" mass="22762">MVGKDKIYFRLVNVGALLSRSKVYKFAKRFDTFVIQGKDELPVHKQYPVMTQKPKLVTPDVFNILNAELSSLATSFATFLSAGFALVENPDSLFVESYKLPPVLHVQDSSVPNSVLVRKWVQDFIQKVQDMRRMQSQYRSKTSSELVYRALLRANVKPPEGPVDHLREFLLTLREFSLLKVFLHLRNLLKDLLRDHL</sequence>
<dbReference type="Proteomes" id="UP000886998">
    <property type="component" value="Unassembled WGS sequence"/>
</dbReference>
<reference evidence="1" key="1">
    <citation type="submission" date="2020-08" db="EMBL/GenBank/DDBJ databases">
        <title>Multicomponent nature underlies the extraordinary mechanical properties of spider dragline silk.</title>
        <authorList>
            <person name="Kono N."/>
            <person name="Nakamura H."/>
            <person name="Mori M."/>
            <person name="Yoshida Y."/>
            <person name="Ohtoshi R."/>
            <person name="Malay A.D."/>
            <person name="Moran D.A.P."/>
            <person name="Tomita M."/>
            <person name="Numata K."/>
            <person name="Arakawa K."/>
        </authorList>
    </citation>
    <scope>NUCLEOTIDE SEQUENCE</scope>
</reference>
<organism evidence="1 2">
    <name type="scientific">Trichonephila inaurata madagascariensis</name>
    <dbReference type="NCBI Taxonomy" id="2747483"/>
    <lineage>
        <taxon>Eukaryota</taxon>
        <taxon>Metazoa</taxon>
        <taxon>Ecdysozoa</taxon>
        <taxon>Arthropoda</taxon>
        <taxon>Chelicerata</taxon>
        <taxon>Arachnida</taxon>
        <taxon>Araneae</taxon>
        <taxon>Araneomorphae</taxon>
        <taxon>Entelegynae</taxon>
        <taxon>Araneoidea</taxon>
        <taxon>Nephilidae</taxon>
        <taxon>Trichonephila</taxon>
        <taxon>Trichonephila inaurata</taxon>
    </lineage>
</organism>
<accession>A0A8X6Y7X3</accession>
<proteinExistence type="predicted"/>